<gene>
    <name evidence="9" type="ORF">OA57_06160</name>
</gene>
<evidence type="ECO:0000259" key="8">
    <source>
        <dbReference type="Pfam" id="PF01435"/>
    </source>
</evidence>
<comment type="caution">
    <text evidence="9">The sequence shown here is derived from an EMBL/GenBank/DDBJ whole genome shotgun (WGS) entry which is preliminary data.</text>
</comment>
<comment type="cofactor">
    <cofactor evidence="6">
        <name>Zn(2+)</name>
        <dbReference type="ChEBI" id="CHEBI:29105"/>
    </cofactor>
    <text evidence="6">Binds 1 zinc ion per subunit.</text>
</comment>
<keyword evidence="10" id="KW-1185">Reference proteome</keyword>
<organism evidence="9 10">
    <name type="scientific">Chelonobacter oris</name>
    <dbReference type="NCBI Taxonomy" id="505317"/>
    <lineage>
        <taxon>Bacteria</taxon>
        <taxon>Pseudomonadati</taxon>
        <taxon>Pseudomonadota</taxon>
        <taxon>Gammaproteobacteria</taxon>
        <taxon>Pasteurellales</taxon>
        <taxon>Pasteurellaceae</taxon>
        <taxon>Chelonobacter</taxon>
    </lineage>
</organism>
<keyword evidence="1 6" id="KW-0645">Protease</keyword>
<dbReference type="AlphaFoldDB" id="A0A0A3AM60"/>
<dbReference type="InterPro" id="IPR051156">
    <property type="entry name" value="Mito/Outer_Membr_Metalloprot"/>
</dbReference>
<evidence type="ECO:0000256" key="6">
    <source>
        <dbReference type="RuleBase" id="RU003983"/>
    </source>
</evidence>
<evidence type="ECO:0000256" key="5">
    <source>
        <dbReference type="ARBA" id="ARBA00023049"/>
    </source>
</evidence>
<keyword evidence="7" id="KW-0732">Signal</keyword>
<evidence type="ECO:0000256" key="3">
    <source>
        <dbReference type="ARBA" id="ARBA00022801"/>
    </source>
</evidence>
<dbReference type="PANTHER" id="PTHR22726">
    <property type="entry name" value="METALLOENDOPEPTIDASE OMA1"/>
    <property type="match status" value="1"/>
</dbReference>
<dbReference type="EMBL" id="JSUM01000010">
    <property type="protein sequence ID" value="KGQ70426.1"/>
    <property type="molecule type" value="Genomic_DNA"/>
</dbReference>
<evidence type="ECO:0000256" key="7">
    <source>
        <dbReference type="SAM" id="SignalP"/>
    </source>
</evidence>
<dbReference type="GO" id="GO:0004222">
    <property type="term" value="F:metalloendopeptidase activity"/>
    <property type="evidence" value="ECO:0007669"/>
    <property type="project" value="InterPro"/>
</dbReference>
<keyword evidence="2" id="KW-0479">Metal-binding</keyword>
<dbReference type="PANTHER" id="PTHR22726:SF1">
    <property type="entry name" value="METALLOENDOPEPTIDASE OMA1, MITOCHONDRIAL"/>
    <property type="match status" value="1"/>
</dbReference>
<sequence length="259" mass="28921">MLKQISFLCLLALSTVLSACVDSHDLNQKSAKNYQRIVEQMEMFGIVDHDSATATRVQTVFARLQQTANKYNDSGQALDWRITVFRSPEVSAWTMPGGKMIVYSSLVEKLRLNDDELSIILAHEMAHVIKEHGKAQLNVNRATRLLSVFGGAAISSAVNYAGSALALAPEYAITRPFSRAKELEADRIGLLLMAESGYNPQAAMRLWRKLYEFAGDGDTQGFLQRIRDTHPGYAEREANIQTVFPQALALYQQNRLNKP</sequence>
<evidence type="ECO:0000256" key="4">
    <source>
        <dbReference type="ARBA" id="ARBA00022833"/>
    </source>
</evidence>
<feature type="domain" description="Peptidase M48" evidence="8">
    <location>
        <begin position="54"/>
        <end position="241"/>
    </location>
</feature>
<evidence type="ECO:0000256" key="2">
    <source>
        <dbReference type="ARBA" id="ARBA00022723"/>
    </source>
</evidence>
<feature type="signal peptide" evidence="7">
    <location>
        <begin position="1"/>
        <end position="19"/>
    </location>
</feature>
<dbReference type="GO" id="GO:0051603">
    <property type="term" value="P:proteolysis involved in protein catabolic process"/>
    <property type="evidence" value="ECO:0007669"/>
    <property type="project" value="TreeGrafter"/>
</dbReference>
<dbReference type="Gene3D" id="3.30.2010.10">
    <property type="entry name" value="Metalloproteases ('zincins'), catalytic domain"/>
    <property type="match status" value="1"/>
</dbReference>
<proteinExistence type="inferred from homology"/>
<dbReference type="Proteomes" id="UP000030380">
    <property type="component" value="Unassembled WGS sequence"/>
</dbReference>
<feature type="chain" id="PRO_5001998095" description="Peptidase M48 domain-containing protein" evidence="7">
    <location>
        <begin position="20"/>
        <end position="259"/>
    </location>
</feature>
<dbReference type="CDD" id="cd07331">
    <property type="entry name" value="M48C_Oma1_like"/>
    <property type="match status" value="1"/>
</dbReference>
<dbReference type="PROSITE" id="PS51257">
    <property type="entry name" value="PROKAR_LIPOPROTEIN"/>
    <property type="match status" value="1"/>
</dbReference>
<evidence type="ECO:0000313" key="9">
    <source>
        <dbReference type="EMBL" id="KGQ70426.1"/>
    </source>
</evidence>
<keyword evidence="3 6" id="KW-0378">Hydrolase</keyword>
<accession>A0A0A3AM60</accession>
<dbReference type="GO" id="GO:0016020">
    <property type="term" value="C:membrane"/>
    <property type="evidence" value="ECO:0007669"/>
    <property type="project" value="TreeGrafter"/>
</dbReference>
<name>A0A0A3AM60_9PAST</name>
<reference evidence="9 10" key="1">
    <citation type="submission" date="2014-11" db="EMBL/GenBank/DDBJ databases">
        <title>Draft genome sequence of Chelonobacter oris 1662T, associated with respiratory disease in Hermann's Tortoises.</title>
        <authorList>
            <person name="Kudirkiene E."/>
            <person name="Hansen M.J."/>
            <person name="Bojesen A.M."/>
        </authorList>
    </citation>
    <scope>NUCLEOTIDE SEQUENCE [LARGE SCALE GENOMIC DNA]</scope>
    <source>
        <strain evidence="9 10">1662</strain>
    </source>
</reference>
<keyword evidence="4 6" id="KW-0862">Zinc</keyword>
<dbReference type="GO" id="GO:0046872">
    <property type="term" value="F:metal ion binding"/>
    <property type="evidence" value="ECO:0007669"/>
    <property type="project" value="UniProtKB-KW"/>
</dbReference>
<evidence type="ECO:0000313" key="10">
    <source>
        <dbReference type="Proteomes" id="UP000030380"/>
    </source>
</evidence>
<dbReference type="InterPro" id="IPR001915">
    <property type="entry name" value="Peptidase_M48"/>
</dbReference>
<evidence type="ECO:0000256" key="1">
    <source>
        <dbReference type="ARBA" id="ARBA00022670"/>
    </source>
</evidence>
<keyword evidence="5 6" id="KW-0482">Metalloprotease</keyword>
<protein>
    <recommendedName>
        <fullName evidence="8">Peptidase M48 domain-containing protein</fullName>
    </recommendedName>
</protein>
<dbReference type="Pfam" id="PF01435">
    <property type="entry name" value="Peptidase_M48"/>
    <property type="match status" value="1"/>
</dbReference>
<dbReference type="STRING" id="505317.OA57_06160"/>
<comment type="similarity">
    <text evidence="6">Belongs to the peptidase M48 family.</text>
</comment>